<evidence type="ECO:0000256" key="2">
    <source>
        <dbReference type="ARBA" id="ARBA00022803"/>
    </source>
</evidence>
<feature type="transmembrane region" description="Helical" evidence="4">
    <location>
        <begin position="334"/>
        <end position="352"/>
    </location>
</feature>
<feature type="transmembrane region" description="Helical" evidence="4">
    <location>
        <begin position="153"/>
        <end position="170"/>
    </location>
</feature>
<dbReference type="InterPro" id="IPR011990">
    <property type="entry name" value="TPR-like_helical_dom_sf"/>
</dbReference>
<keyword evidence="4" id="KW-1133">Transmembrane helix</keyword>
<feature type="transmembrane region" description="Helical" evidence="4">
    <location>
        <begin position="12"/>
        <end position="33"/>
    </location>
</feature>
<dbReference type="PANTHER" id="PTHR44227:SF3">
    <property type="entry name" value="PROTEIN O-MANNOSYL-TRANSFERASE TMTC4"/>
    <property type="match status" value="1"/>
</dbReference>
<dbReference type="Gene3D" id="1.25.40.10">
    <property type="entry name" value="Tetratricopeptide repeat domain"/>
    <property type="match status" value="1"/>
</dbReference>
<feature type="transmembrane region" description="Helical" evidence="4">
    <location>
        <begin position="39"/>
        <end position="58"/>
    </location>
</feature>
<feature type="transmembrane region" description="Helical" evidence="4">
    <location>
        <begin position="309"/>
        <end position="329"/>
    </location>
</feature>
<feature type="transmembrane region" description="Helical" evidence="4">
    <location>
        <begin position="202"/>
        <end position="220"/>
    </location>
</feature>
<proteinExistence type="predicted"/>
<feature type="transmembrane region" description="Helical" evidence="4">
    <location>
        <begin position="395"/>
        <end position="412"/>
    </location>
</feature>
<dbReference type="InterPro" id="IPR019734">
    <property type="entry name" value="TPR_rpt"/>
</dbReference>
<feature type="transmembrane region" description="Helical" evidence="4">
    <location>
        <begin position="103"/>
        <end position="122"/>
    </location>
</feature>
<name>A0ABP3Y7Q0_9FLAO</name>
<gene>
    <name evidence="5" type="ORF">GCM10009118_32680</name>
</gene>
<evidence type="ECO:0000313" key="6">
    <source>
        <dbReference type="Proteomes" id="UP001501126"/>
    </source>
</evidence>
<evidence type="ECO:0000256" key="4">
    <source>
        <dbReference type="SAM" id="Phobius"/>
    </source>
</evidence>
<organism evidence="5 6">
    <name type="scientific">Wandonia haliotis</name>
    <dbReference type="NCBI Taxonomy" id="574963"/>
    <lineage>
        <taxon>Bacteria</taxon>
        <taxon>Pseudomonadati</taxon>
        <taxon>Bacteroidota</taxon>
        <taxon>Flavobacteriia</taxon>
        <taxon>Flavobacteriales</taxon>
        <taxon>Crocinitomicaceae</taxon>
        <taxon>Wandonia</taxon>
    </lineage>
</organism>
<dbReference type="PROSITE" id="PS50005">
    <property type="entry name" value="TPR"/>
    <property type="match status" value="1"/>
</dbReference>
<keyword evidence="4" id="KW-0472">Membrane</keyword>
<feature type="transmembrane region" description="Helical" evidence="4">
    <location>
        <begin position="129"/>
        <end position="147"/>
    </location>
</feature>
<dbReference type="SUPFAM" id="SSF48452">
    <property type="entry name" value="TPR-like"/>
    <property type="match status" value="1"/>
</dbReference>
<feature type="transmembrane region" description="Helical" evidence="4">
    <location>
        <begin position="177"/>
        <end position="196"/>
    </location>
</feature>
<protein>
    <submittedName>
        <fullName evidence="5">Uncharacterized protein</fullName>
    </submittedName>
</protein>
<feature type="transmembrane region" description="Helical" evidence="4">
    <location>
        <begin position="79"/>
        <end position="97"/>
    </location>
</feature>
<evidence type="ECO:0000313" key="5">
    <source>
        <dbReference type="EMBL" id="GAA0876858.1"/>
    </source>
</evidence>
<feature type="transmembrane region" description="Helical" evidence="4">
    <location>
        <begin position="364"/>
        <end position="383"/>
    </location>
</feature>
<keyword evidence="4" id="KW-0812">Transmembrane</keyword>
<feature type="repeat" description="TPR" evidence="3">
    <location>
        <begin position="482"/>
        <end position="515"/>
    </location>
</feature>
<comment type="caution">
    <text evidence="5">The sequence shown here is derived from an EMBL/GenBank/DDBJ whole genome shotgun (WGS) entry which is preliminary data.</text>
</comment>
<keyword evidence="6" id="KW-1185">Reference proteome</keyword>
<dbReference type="PANTHER" id="PTHR44227">
    <property type="match status" value="1"/>
</dbReference>
<keyword evidence="1" id="KW-0677">Repeat</keyword>
<accession>A0ABP3Y7Q0</accession>
<evidence type="ECO:0000256" key="3">
    <source>
        <dbReference type="PROSITE-ProRule" id="PRU00339"/>
    </source>
</evidence>
<dbReference type="InterPro" id="IPR052346">
    <property type="entry name" value="O-mannosyl-transferase_TMTC"/>
</dbReference>
<keyword evidence="2 3" id="KW-0802">TPR repeat</keyword>
<dbReference type="Proteomes" id="UP001501126">
    <property type="component" value="Unassembled WGS sequence"/>
</dbReference>
<sequence length="604" mass="69860">MEKIKSLQWERLTKGSLVSTGLYSAVSWGLLGVTIYTDYYVFFIVSIVPLLWVLSFNYRSGMLQLIGQCLVMVFFSKDFHFIDSALLLSVGYFFFTKNQKTNSFYPAIFAGVTITCFFIFQYFEKEVDFSIFGKVLKVLAVIVYFWLFFQKRIIALIFTVLIVLMSVIIWNKSAIDLGVFTYSLIVLSLVGFIDYWKPKFNLIRFIPLVILVFYLFQVDWSANSIVLKEQETIEQWAQRVPSADSDIHRDSGRTLEYVENTLVAPHTRSERVSTGFFVLGEYARIMLFPKELSFYYGYEKVHTTSWLSIWVWVSLVFHSGLIFGAFYFLRSNPVISVAIGWYLISILLFSNWVELVAGMVGERLVFVASSGFCLLLGGIVFAIKSDFSFKKRGVVEYLVIFALVLLAGRTVIRNADWKDAVTLMRHDIIHLDNSAQAHNLLATNLMKESLDNTRLLPTNRMALQQEAYHHFVRATEIWPYFFNAWYDRGRVATYLAEWKEAAFSFEKVVELDSTFLPAYYAALDAYDRSGNSRQYLNTARLLFSYEKKEGNYELLARGYYLNNEIDSALYVLETGIDLFPGDEGLRSNYNQIRDLKHSDDITER</sequence>
<reference evidence="6" key="1">
    <citation type="journal article" date="2019" name="Int. J. Syst. Evol. Microbiol.">
        <title>The Global Catalogue of Microorganisms (GCM) 10K type strain sequencing project: providing services to taxonomists for standard genome sequencing and annotation.</title>
        <authorList>
            <consortium name="The Broad Institute Genomics Platform"/>
            <consortium name="The Broad Institute Genome Sequencing Center for Infectious Disease"/>
            <person name="Wu L."/>
            <person name="Ma J."/>
        </authorList>
    </citation>
    <scope>NUCLEOTIDE SEQUENCE [LARGE SCALE GENOMIC DNA]</scope>
    <source>
        <strain evidence="6">JCM 16083</strain>
    </source>
</reference>
<dbReference type="EMBL" id="BAAAFH010000022">
    <property type="protein sequence ID" value="GAA0876858.1"/>
    <property type="molecule type" value="Genomic_DNA"/>
</dbReference>
<evidence type="ECO:0000256" key="1">
    <source>
        <dbReference type="ARBA" id="ARBA00022737"/>
    </source>
</evidence>